<dbReference type="GO" id="GO:0005615">
    <property type="term" value="C:extracellular space"/>
    <property type="evidence" value="ECO:0007669"/>
    <property type="project" value="TreeGrafter"/>
</dbReference>
<sequence length="918" mass="99431">MPNLLRAVVLSTVALLCACGARQNPPAAEPAATAPASSSAASAAPTPPTLRLPKDVRPNGYAVELTLDPKVSAFQGTASIGLDVAQPTSIVWLHGKNLTVKEASLMQAGATIDVTPLKSEKGDFLGFSLAKPLAVGTAKLRVVYEGAASEKETDGAFRVNEGGDWYVYTQFEPIDARRVFPCFDEPEFKVPWQLTFHVPAGNVAVTNTPQLAEEARPDGGRTYRFARTQPLPSYLIAFGVGPFDFLAAADSGQKKVKTRIITPKGRAVEGTYAAKVTPEILAALEDYFGIPYAYEKLDVIAVPLLGGAMEHPGLVTFNSRMMLAKPEEDSLSRQRGFSDTQVHELGHQWFGNLVTLAWWDDLWLNESFATWVTPRIIETWQPSWDAPVERVQDRSRSLDSDSLLSARRIRQPIDTANDIHNAFDGITYGKGSAVLTMTEEWLGREVFRKGIQRYLRKHAHDNATAKDFLDALSAEAGKDVTGVLGTFLDQGGAPLVTASLECGAGQPKVVLTQQRYLRLGSQAPGPQTWKVPVCVEYAAGNKDARACTVLEGERAEVALPEAKTCPAWVFPNAEGAGFFRMQLAGDAATKLLKTGVAKLSRSERVALLGDVKALALSGALPASEALALAARMAQDPDRVIVESTMDMLDLSSARLLPEARLPDRARFLRETYGPRARQLGFVSRKGESEDTRLLRPRLVRVAGRDGADPKIVAEARALSDKWLTDKRAIEPEMVDAVLAVAAAHGDAAFQQKLLTAVRAEKDRSTRQHLLGALSGFRDPVLVKQGLSLVFDKALDPRETMWMVFGATQHAGTQGVALDFVKENYDRLVGDSPDALLPKDAAGRMVFVAGGFCSPERRQEISDFFTTRNANAPGGPRMLAQILESVDQCVALKSAQAASIESFLTGRGTPRPPQAPTTR</sequence>
<dbReference type="InterPro" id="IPR024571">
    <property type="entry name" value="ERAP1-like_C_dom"/>
</dbReference>
<dbReference type="GO" id="GO:0043171">
    <property type="term" value="P:peptide catabolic process"/>
    <property type="evidence" value="ECO:0007669"/>
    <property type="project" value="TreeGrafter"/>
</dbReference>
<feature type="domain" description="ERAP1-like C-terminal" evidence="15">
    <location>
        <begin position="568"/>
        <end position="886"/>
    </location>
</feature>
<feature type="region of interest" description="Disordered" evidence="13">
    <location>
        <begin position="26"/>
        <end position="55"/>
    </location>
</feature>
<accession>A0A540X3B2</accession>
<dbReference type="Pfam" id="PF17900">
    <property type="entry name" value="Peptidase_M1_N"/>
    <property type="match status" value="1"/>
</dbReference>
<dbReference type="FunFam" id="1.10.390.10:FF:000006">
    <property type="entry name" value="Puromycin-sensitive aminopeptidase"/>
    <property type="match status" value="1"/>
</dbReference>
<feature type="compositionally biased region" description="Low complexity" evidence="13">
    <location>
        <begin position="26"/>
        <end position="44"/>
    </location>
</feature>
<keyword evidence="4 12" id="KW-0645">Protease</keyword>
<dbReference type="GO" id="GO:0016020">
    <property type="term" value="C:membrane"/>
    <property type="evidence" value="ECO:0007669"/>
    <property type="project" value="TreeGrafter"/>
</dbReference>
<keyword evidence="6 12" id="KW-0378">Hydrolase</keyword>
<evidence type="ECO:0000256" key="5">
    <source>
        <dbReference type="ARBA" id="ARBA00022723"/>
    </source>
</evidence>
<dbReference type="OrthoDB" id="9816201at2"/>
<comment type="cofactor">
    <cofactor evidence="10 12">
        <name>Zn(2+)</name>
        <dbReference type="ChEBI" id="CHEBI:29105"/>
    </cofactor>
    <text evidence="10 12">Binds 1 zinc ion per subunit.</text>
</comment>
<evidence type="ECO:0000256" key="6">
    <source>
        <dbReference type="ARBA" id="ARBA00022801"/>
    </source>
</evidence>
<feature type="domain" description="Peptidase M1 membrane alanine aminopeptidase" evidence="14">
    <location>
        <begin position="272"/>
        <end position="484"/>
    </location>
</feature>
<feature type="domain" description="Aminopeptidase N-like N-terminal" evidence="16">
    <location>
        <begin position="58"/>
        <end position="235"/>
    </location>
</feature>
<comment type="caution">
    <text evidence="17">The sequence shown here is derived from an EMBL/GenBank/DDBJ whole genome shotgun (WGS) entry which is preliminary data.</text>
</comment>
<gene>
    <name evidence="17" type="ORF">FJV41_12075</name>
</gene>
<evidence type="ECO:0000256" key="7">
    <source>
        <dbReference type="ARBA" id="ARBA00022833"/>
    </source>
</evidence>
<evidence type="ECO:0000256" key="10">
    <source>
        <dbReference type="PIRSR" id="PIRSR634016-3"/>
    </source>
</evidence>
<dbReference type="Gene3D" id="1.10.390.10">
    <property type="entry name" value="Neutral Protease Domain 2"/>
    <property type="match status" value="1"/>
</dbReference>
<evidence type="ECO:0000259" key="16">
    <source>
        <dbReference type="Pfam" id="PF17900"/>
    </source>
</evidence>
<dbReference type="InterPro" id="IPR027268">
    <property type="entry name" value="Peptidase_M4/M1_CTD_sf"/>
</dbReference>
<keyword evidence="3 12" id="KW-0031">Aminopeptidase</keyword>
<evidence type="ECO:0000256" key="3">
    <source>
        <dbReference type="ARBA" id="ARBA00022438"/>
    </source>
</evidence>
<dbReference type="GO" id="GO:0042277">
    <property type="term" value="F:peptide binding"/>
    <property type="evidence" value="ECO:0007669"/>
    <property type="project" value="TreeGrafter"/>
</dbReference>
<dbReference type="InterPro" id="IPR045357">
    <property type="entry name" value="Aminopeptidase_N-like_N"/>
</dbReference>
<protein>
    <recommendedName>
        <fullName evidence="12">Aminopeptidase</fullName>
        <ecNumber evidence="12">3.4.11.-</ecNumber>
    </recommendedName>
</protein>
<name>A0A540X3B2_9BACT</name>
<dbReference type="GO" id="GO:0016285">
    <property type="term" value="F:alanyl aminopeptidase activity"/>
    <property type="evidence" value="ECO:0007669"/>
    <property type="project" value="UniProtKB-EC"/>
</dbReference>
<evidence type="ECO:0000313" key="17">
    <source>
        <dbReference type="EMBL" id="TQF15723.1"/>
    </source>
</evidence>
<dbReference type="InterPro" id="IPR014782">
    <property type="entry name" value="Peptidase_M1_dom"/>
</dbReference>
<dbReference type="Pfam" id="PF11838">
    <property type="entry name" value="ERAP1_C"/>
    <property type="match status" value="1"/>
</dbReference>
<evidence type="ECO:0000256" key="9">
    <source>
        <dbReference type="PIRSR" id="PIRSR634016-1"/>
    </source>
</evidence>
<feature type="site" description="Transition state stabilizer" evidence="11">
    <location>
        <position position="428"/>
    </location>
</feature>
<evidence type="ECO:0000259" key="14">
    <source>
        <dbReference type="Pfam" id="PF01433"/>
    </source>
</evidence>
<dbReference type="PROSITE" id="PS51257">
    <property type="entry name" value="PROKAR_LIPOPROTEIN"/>
    <property type="match status" value="1"/>
</dbReference>
<dbReference type="Pfam" id="PF01433">
    <property type="entry name" value="Peptidase_M1"/>
    <property type="match status" value="1"/>
</dbReference>
<dbReference type="CDD" id="cd09601">
    <property type="entry name" value="M1_APN-Q_like"/>
    <property type="match status" value="1"/>
</dbReference>
<reference evidence="17 18" key="1">
    <citation type="submission" date="2019-06" db="EMBL/GenBank/DDBJ databases">
        <authorList>
            <person name="Livingstone P."/>
            <person name="Whitworth D."/>
        </authorList>
    </citation>
    <scope>NUCLEOTIDE SEQUENCE [LARGE SCALE GENOMIC DNA]</scope>
    <source>
        <strain evidence="17 18">AM401</strain>
    </source>
</reference>
<dbReference type="AlphaFoldDB" id="A0A540X3B2"/>
<keyword evidence="8 12" id="KW-0482">Metalloprotease</keyword>
<comment type="similarity">
    <text evidence="2 12">Belongs to the peptidase M1 family.</text>
</comment>
<dbReference type="SUPFAM" id="SSF63737">
    <property type="entry name" value="Leukotriene A4 hydrolase N-terminal domain"/>
    <property type="match status" value="1"/>
</dbReference>
<feature type="active site" description="Proton acceptor" evidence="9">
    <location>
        <position position="344"/>
    </location>
</feature>
<dbReference type="Gene3D" id="2.60.40.1730">
    <property type="entry name" value="tricorn interacting facor f3 domain"/>
    <property type="match status" value="1"/>
</dbReference>
<dbReference type="InterPro" id="IPR034016">
    <property type="entry name" value="M1_APN-typ"/>
</dbReference>
<feature type="binding site" evidence="10">
    <location>
        <position position="366"/>
    </location>
    <ligand>
        <name>Zn(2+)</name>
        <dbReference type="ChEBI" id="CHEBI:29105"/>
        <note>catalytic</note>
    </ligand>
</feature>
<dbReference type="InterPro" id="IPR042097">
    <property type="entry name" value="Aminopeptidase_N-like_N_sf"/>
</dbReference>
<proteinExistence type="inferred from homology"/>
<evidence type="ECO:0000256" key="12">
    <source>
        <dbReference type="RuleBase" id="RU364040"/>
    </source>
</evidence>
<evidence type="ECO:0000256" key="13">
    <source>
        <dbReference type="SAM" id="MobiDB-lite"/>
    </source>
</evidence>
<dbReference type="EC" id="3.4.11.-" evidence="12"/>
<dbReference type="GO" id="GO:0070006">
    <property type="term" value="F:metalloaminopeptidase activity"/>
    <property type="evidence" value="ECO:0007669"/>
    <property type="project" value="TreeGrafter"/>
</dbReference>
<evidence type="ECO:0000256" key="2">
    <source>
        <dbReference type="ARBA" id="ARBA00010136"/>
    </source>
</evidence>
<dbReference type="PRINTS" id="PR00756">
    <property type="entry name" value="ALADIPTASE"/>
</dbReference>
<dbReference type="EMBL" id="VIFM01000037">
    <property type="protein sequence ID" value="TQF15723.1"/>
    <property type="molecule type" value="Genomic_DNA"/>
</dbReference>
<organism evidence="17 18">
    <name type="scientific">Myxococcus llanfairpwllgwyngyllgogerychwyrndrobwllllantysiliogogogochensis</name>
    <dbReference type="NCBI Taxonomy" id="2590453"/>
    <lineage>
        <taxon>Bacteria</taxon>
        <taxon>Pseudomonadati</taxon>
        <taxon>Myxococcota</taxon>
        <taxon>Myxococcia</taxon>
        <taxon>Myxococcales</taxon>
        <taxon>Cystobacterineae</taxon>
        <taxon>Myxococcaceae</taxon>
        <taxon>Myxococcus</taxon>
    </lineage>
</organism>
<dbReference type="GO" id="GO:0006508">
    <property type="term" value="P:proteolysis"/>
    <property type="evidence" value="ECO:0007669"/>
    <property type="project" value="UniProtKB-KW"/>
</dbReference>
<evidence type="ECO:0000256" key="1">
    <source>
        <dbReference type="ARBA" id="ARBA00000098"/>
    </source>
</evidence>
<dbReference type="InterPro" id="IPR050344">
    <property type="entry name" value="Peptidase_M1_aminopeptidases"/>
</dbReference>
<evidence type="ECO:0000256" key="4">
    <source>
        <dbReference type="ARBA" id="ARBA00022670"/>
    </source>
</evidence>
<dbReference type="PANTHER" id="PTHR11533">
    <property type="entry name" value="PROTEASE M1 ZINC METALLOPROTEASE"/>
    <property type="match status" value="1"/>
</dbReference>
<feature type="binding site" evidence="10">
    <location>
        <position position="347"/>
    </location>
    <ligand>
        <name>Zn(2+)</name>
        <dbReference type="ChEBI" id="CHEBI:29105"/>
        <note>catalytic</note>
    </ligand>
</feature>
<comment type="catalytic activity">
    <reaction evidence="1">
        <text>Release of an N-terminal amino acid, Xaa-|-Yaa- from a peptide, amide or arylamide. Xaa is preferably Ala, but may be most amino acids including Pro (slow action). When a terminal hydrophobic residue is followed by a prolyl residue, the two may be released as an intact Xaa-Pro dipeptide.</text>
        <dbReference type="EC" id="3.4.11.2"/>
    </reaction>
</comment>
<dbReference type="GO" id="GO:0005737">
    <property type="term" value="C:cytoplasm"/>
    <property type="evidence" value="ECO:0007669"/>
    <property type="project" value="TreeGrafter"/>
</dbReference>
<evidence type="ECO:0000256" key="11">
    <source>
        <dbReference type="PIRSR" id="PIRSR634016-4"/>
    </source>
</evidence>
<dbReference type="SUPFAM" id="SSF55486">
    <property type="entry name" value="Metalloproteases ('zincins'), catalytic domain"/>
    <property type="match status" value="1"/>
</dbReference>
<keyword evidence="18" id="KW-1185">Reference proteome</keyword>
<feature type="binding site" evidence="10">
    <location>
        <position position="343"/>
    </location>
    <ligand>
        <name>Zn(2+)</name>
        <dbReference type="ChEBI" id="CHEBI:29105"/>
        <note>catalytic</note>
    </ligand>
</feature>
<evidence type="ECO:0000313" key="18">
    <source>
        <dbReference type="Proteomes" id="UP000315369"/>
    </source>
</evidence>
<evidence type="ECO:0000259" key="15">
    <source>
        <dbReference type="Pfam" id="PF11838"/>
    </source>
</evidence>
<dbReference type="RefSeq" id="WP_141642606.1">
    <property type="nucleotide sequence ID" value="NZ_VIFM01000037.1"/>
</dbReference>
<keyword evidence="5 10" id="KW-0479">Metal-binding</keyword>
<evidence type="ECO:0000256" key="8">
    <source>
        <dbReference type="ARBA" id="ARBA00023049"/>
    </source>
</evidence>
<dbReference type="PANTHER" id="PTHR11533:SF174">
    <property type="entry name" value="PUROMYCIN-SENSITIVE AMINOPEPTIDASE-RELATED"/>
    <property type="match status" value="1"/>
</dbReference>
<keyword evidence="7 10" id="KW-0862">Zinc</keyword>
<dbReference type="GO" id="GO:0008270">
    <property type="term" value="F:zinc ion binding"/>
    <property type="evidence" value="ECO:0007669"/>
    <property type="project" value="UniProtKB-UniRule"/>
</dbReference>
<dbReference type="Proteomes" id="UP000315369">
    <property type="component" value="Unassembled WGS sequence"/>
</dbReference>
<dbReference type="InterPro" id="IPR001930">
    <property type="entry name" value="Peptidase_M1"/>
</dbReference>
<dbReference type="Gene3D" id="1.25.50.20">
    <property type="match status" value="1"/>
</dbReference>